<dbReference type="PANTHER" id="PTHR33164">
    <property type="entry name" value="TRANSCRIPTIONAL REGULATOR, MARR FAMILY"/>
    <property type="match status" value="1"/>
</dbReference>
<dbReference type="SUPFAM" id="SSF46785">
    <property type="entry name" value="Winged helix' DNA-binding domain"/>
    <property type="match status" value="1"/>
</dbReference>
<dbReference type="Proteomes" id="UP000293865">
    <property type="component" value="Unassembled WGS sequence"/>
</dbReference>
<comment type="caution">
    <text evidence="3">The sequence shown here is derived from an EMBL/GenBank/DDBJ whole genome shotgun (WGS) entry which is preliminary data.</text>
</comment>
<dbReference type="EMBL" id="SDPN01000010">
    <property type="protein sequence ID" value="RXZ71768.1"/>
    <property type="molecule type" value="Genomic_DNA"/>
</dbReference>
<dbReference type="InterPro" id="IPR039422">
    <property type="entry name" value="MarR/SlyA-like"/>
</dbReference>
<accession>A0A4Q2L149</accession>
<dbReference type="AlphaFoldDB" id="A0A4Q2L149"/>
<dbReference type="PANTHER" id="PTHR33164:SF57">
    <property type="entry name" value="MARR-FAMILY TRANSCRIPTIONAL REGULATOR"/>
    <property type="match status" value="1"/>
</dbReference>
<proteinExistence type="predicted"/>
<feature type="domain" description="HTH marR-type" evidence="2">
    <location>
        <begin position="11"/>
        <end position="203"/>
    </location>
</feature>
<evidence type="ECO:0000313" key="3">
    <source>
        <dbReference type="EMBL" id="RXZ71768.1"/>
    </source>
</evidence>
<dbReference type="SMART" id="SM00347">
    <property type="entry name" value="HTH_MARR"/>
    <property type="match status" value="1"/>
</dbReference>
<sequence>MIEAALVTMRRDQGRRRLQRRAEAIEHGSGHARGHGDGPSSGHAHARDEHPRDEHFRGHGHQRGGRRPGGPDTDGAEGDTGLRHPHLHGGRRGDGLAQAARFRLLDALEGTERPPSVSELADAIGVDQPRASRLVQAAVEAGHARREVDPVDARRSAIVLTAAGRKLLADARGTRRDAVVTALAEFTPEERAELARLLSRFVAAWPRD</sequence>
<dbReference type="Pfam" id="PF12802">
    <property type="entry name" value="MarR_2"/>
    <property type="match status" value="1"/>
</dbReference>
<organism evidence="3 4">
    <name type="scientific">Agromyces albus</name>
    <dbReference type="NCBI Taxonomy" id="205332"/>
    <lineage>
        <taxon>Bacteria</taxon>
        <taxon>Bacillati</taxon>
        <taxon>Actinomycetota</taxon>
        <taxon>Actinomycetes</taxon>
        <taxon>Micrococcales</taxon>
        <taxon>Microbacteriaceae</taxon>
        <taxon>Agromyces</taxon>
    </lineage>
</organism>
<dbReference type="GO" id="GO:0003700">
    <property type="term" value="F:DNA-binding transcription factor activity"/>
    <property type="evidence" value="ECO:0007669"/>
    <property type="project" value="InterPro"/>
</dbReference>
<dbReference type="PROSITE" id="PS50995">
    <property type="entry name" value="HTH_MARR_2"/>
    <property type="match status" value="1"/>
</dbReference>
<dbReference type="GO" id="GO:0006950">
    <property type="term" value="P:response to stress"/>
    <property type="evidence" value="ECO:0007669"/>
    <property type="project" value="TreeGrafter"/>
</dbReference>
<feature type="region of interest" description="Disordered" evidence="1">
    <location>
        <begin position="1"/>
        <end position="94"/>
    </location>
</feature>
<feature type="compositionally biased region" description="Basic and acidic residues" evidence="1">
    <location>
        <begin position="45"/>
        <end position="57"/>
    </location>
</feature>
<evidence type="ECO:0000259" key="2">
    <source>
        <dbReference type="PROSITE" id="PS50995"/>
    </source>
</evidence>
<protein>
    <submittedName>
        <fullName evidence="3">MarR family transcriptional regulator</fullName>
    </submittedName>
</protein>
<gene>
    <name evidence="3" type="ORF">ESP51_07230</name>
</gene>
<keyword evidence="4" id="KW-1185">Reference proteome</keyword>
<dbReference type="InterPro" id="IPR000835">
    <property type="entry name" value="HTH_MarR-typ"/>
</dbReference>
<feature type="compositionally biased region" description="Basic and acidic residues" evidence="1">
    <location>
        <begin position="20"/>
        <end position="29"/>
    </location>
</feature>
<evidence type="ECO:0000313" key="4">
    <source>
        <dbReference type="Proteomes" id="UP000293865"/>
    </source>
</evidence>
<dbReference type="InterPro" id="IPR036390">
    <property type="entry name" value="WH_DNA-bd_sf"/>
</dbReference>
<name>A0A4Q2L149_9MICO</name>
<reference evidence="3 4" key="1">
    <citation type="submission" date="2019-01" db="EMBL/GenBank/DDBJ databases">
        <title>Agromyces.</title>
        <authorList>
            <person name="Li J."/>
        </authorList>
    </citation>
    <scope>NUCLEOTIDE SEQUENCE [LARGE SCALE GENOMIC DNA]</scope>
    <source>
        <strain evidence="3 4">DSM 15934</strain>
    </source>
</reference>
<evidence type="ECO:0000256" key="1">
    <source>
        <dbReference type="SAM" id="MobiDB-lite"/>
    </source>
</evidence>
<dbReference type="Gene3D" id="1.10.10.10">
    <property type="entry name" value="Winged helix-like DNA-binding domain superfamily/Winged helix DNA-binding domain"/>
    <property type="match status" value="1"/>
</dbReference>
<dbReference type="OrthoDB" id="7774677at2"/>
<dbReference type="PRINTS" id="PR00598">
    <property type="entry name" value="HTHMARR"/>
</dbReference>
<dbReference type="InterPro" id="IPR036388">
    <property type="entry name" value="WH-like_DNA-bd_sf"/>
</dbReference>